<organism evidence="1 2">
    <name type="scientific">Gymnopus androsaceus JB14</name>
    <dbReference type="NCBI Taxonomy" id="1447944"/>
    <lineage>
        <taxon>Eukaryota</taxon>
        <taxon>Fungi</taxon>
        <taxon>Dikarya</taxon>
        <taxon>Basidiomycota</taxon>
        <taxon>Agaricomycotina</taxon>
        <taxon>Agaricomycetes</taxon>
        <taxon>Agaricomycetidae</taxon>
        <taxon>Agaricales</taxon>
        <taxon>Marasmiineae</taxon>
        <taxon>Omphalotaceae</taxon>
        <taxon>Gymnopus</taxon>
    </lineage>
</organism>
<sequence>FRIYLIGEPSSAWNKGAARVFTEWLTINQKIITENEYEIDRIQKAFLSHIRYLHSLHLKSTRSRQAQDAKARRSVVDGRKRGTYNSRARVIKEFAALRKFEQTWNTLGVDGTSSDEEISRGGQRQYIIHNLEWRSQEFTGFCRKLDVLHLSKRKTKVDAYGNITFGRGASPRQRLELGNYTKTKRTPIVGLPINCYDELW</sequence>
<dbReference type="AlphaFoldDB" id="A0A6A4GJV2"/>
<evidence type="ECO:0000313" key="1">
    <source>
        <dbReference type="EMBL" id="KAE9385911.1"/>
    </source>
</evidence>
<dbReference type="Proteomes" id="UP000799118">
    <property type="component" value="Unassembled WGS sequence"/>
</dbReference>
<gene>
    <name evidence="1" type="ORF">BT96DRAFT_738057</name>
</gene>
<evidence type="ECO:0000313" key="2">
    <source>
        <dbReference type="Proteomes" id="UP000799118"/>
    </source>
</evidence>
<dbReference type="EMBL" id="ML769933">
    <property type="protein sequence ID" value="KAE9385911.1"/>
    <property type="molecule type" value="Genomic_DNA"/>
</dbReference>
<name>A0A6A4GJV2_9AGAR</name>
<proteinExistence type="predicted"/>
<dbReference type="OrthoDB" id="3224221at2759"/>
<feature type="non-terminal residue" evidence="1">
    <location>
        <position position="200"/>
    </location>
</feature>
<keyword evidence="2" id="KW-1185">Reference proteome</keyword>
<accession>A0A6A4GJV2</accession>
<reference evidence="1" key="1">
    <citation type="journal article" date="2019" name="Environ. Microbiol.">
        <title>Fungal ecological strategies reflected in gene transcription - a case study of two litter decomposers.</title>
        <authorList>
            <person name="Barbi F."/>
            <person name="Kohler A."/>
            <person name="Barry K."/>
            <person name="Baskaran P."/>
            <person name="Daum C."/>
            <person name="Fauchery L."/>
            <person name="Ihrmark K."/>
            <person name="Kuo A."/>
            <person name="LaButti K."/>
            <person name="Lipzen A."/>
            <person name="Morin E."/>
            <person name="Grigoriev I.V."/>
            <person name="Henrissat B."/>
            <person name="Lindahl B."/>
            <person name="Martin F."/>
        </authorList>
    </citation>
    <scope>NUCLEOTIDE SEQUENCE</scope>
    <source>
        <strain evidence="1">JB14</strain>
    </source>
</reference>
<feature type="non-terminal residue" evidence="1">
    <location>
        <position position="1"/>
    </location>
</feature>
<protein>
    <submittedName>
        <fullName evidence="1">Uncharacterized protein</fullName>
    </submittedName>
</protein>